<evidence type="ECO:0000313" key="4">
    <source>
        <dbReference type="Proteomes" id="UP000826195"/>
    </source>
</evidence>
<evidence type="ECO:0000256" key="1">
    <source>
        <dbReference type="SAM" id="Phobius"/>
    </source>
</evidence>
<feature type="domain" description="Aminopeptidase N-like N-terminal" evidence="2">
    <location>
        <begin position="113"/>
        <end position="237"/>
    </location>
</feature>
<reference evidence="3 4" key="1">
    <citation type="journal article" date="2021" name="J. Hered.">
        <title>A chromosome-level genome assembly of the parasitoid wasp, Cotesia glomerata (Hymenoptera: Braconidae).</title>
        <authorList>
            <person name="Pinto B.J."/>
            <person name="Weis J.J."/>
            <person name="Gamble T."/>
            <person name="Ode P.J."/>
            <person name="Paul R."/>
            <person name="Zaspel J.M."/>
        </authorList>
    </citation>
    <scope>NUCLEOTIDE SEQUENCE [LARGE SCALE GENOMIC DNA]</scope>
    <source>
        <strain evidence="3">CgM1</strain>
    </source>
</reference>
<gene>
    <name evidence="3" type="ORF">KQX54_014386</name>
</gene>
<dbReference type="AlphaFoldDB" id="A0AAV7IWY3"/>
<comment type="caution">
    <text evidence="3">The sequence shown here is derived from an EMBL/GenBank/DDBJ whole genome shotgun (WGS) entry which is preliminary data.</text>
</comment>
<dbReference type="InterPro" id="IPR050344">
    <property type="entry name" value="Peptidase_M1_aminopeptidases"/>
</dbReference>
<feature type="transmembrane region" description="Helical" evidence="1">
    <location>
        <begin position="44"/>
        <end position="67"/>
    </location>
</feature>
<dbReference type="InterPro" id="IPR042097">
    <property type="entry name" value="Aminopeptidase_N-like_N_sf"/>
</dbReference>
<dbReference type="GO" id="GO:0005615">
    <property type="term" value="C:extracellular space"/>
    <property type="evidence" value="ECO:0007669"/>
    <property type="project" value="TreeGrafter"/>
</dbReference>
<sequence length="239" mass="26969">MILDTGRIGNSLNAMTQSCEVLAMMDAHTTTFGRKRGCTISKCGAFLITIFFILGIVATGLLVYHFAPCLDGESLKNADDYADGAFLNSARTFATVEAHKKKINVRLPKSVIPDTYEIKLMPFIWEGNFTFNGEVTIYVNVTMDTKNITLHATDMQIHYQSTTLKEYNFNPNTKSKKTGKWIKIFDQTNDTARQFHIIHSSETLKAGMQYVIKLKFVGHLNDYLQGFYRSSYTGGNKTR</sequence>
<evidence type="ECO:0000259" key="2">
    <source>
        <dbReference type="Pfam" id="PF17900"/>
    </source>
</evidence>
<dbReference type="GO" id="GO:0070006">
    <property type="term" value="F:metalloaminopeptidase activity"/>
    <property type="evidence" value="ECO:0007669"/>
    <property type="project" value="TreeGrafter"/>
</dbReference>
<keyword evidence="1" id="KW-1133">Transmembrane helix</keyword>
<dbReference type="Gene3D" id="2.60.40.1730">
    <property type="entry name" value="tricorn interacting facor f3 domain"/>
    <property type="match status" value="1"/>
</dbReference>
<evidence type="ECO:0000313" key="3">
    <source>
        <dbReference type="EMBL" id="KAH0561198.1"/>
    </source>
</evidence>
<dbReference type="GO" id="GO:0042277">
    <property type="term" value="F:peptide binding"/>
    <property type="evidence" value="ECO:0007669"/>
    <property type="project" value="TreeGrafter"/>
</dbReference>
<dbReference type="GO" id="GO:0043171">
    <property type="term" value="P:peptide catabolic process"/>
    <property type="evidence" value="ECO:0007669"/>
    <property type="project" value="TreeGrafter"/>
</dbReference>
<dbReference type="PROSITE" id="PS51257">
    <property type="entry name" value="PROKAR_LIPOPROTEIN"/>
    <property type="match status" value="1"/>
</dbReference>
<dbReference type="SUPFAM" id="SSF63737">
    <property type="entry name" value="Leukotriene A4 hydrolase N-terminal domain"/>
    <property type="match status" value="1"/>
</dbReference>
<dbReference type="InterPro" id="IPR045357">
    <property type="entry name" value="Aminopeptidase_N-like_N"/>
</dbReference>
<dbReference type="Proteomes" id="UP000826195">
    <property type="component" value="Unassembled WGS sequence"/>
</dbReference>
<accession>A0AAV7IWY3</accession>
<organism evidence="3 4">
    <name type="scientific">Cotesia glomerata</name>
    <name type="common">Lepidopteran parasitic wasp</name>
    <name type="synonym">Apanteles glomeratus</name>
    <dbReference type="NCBI Taxonomy" id="32391"/>
    <lineage>
        <taxon>Eukaryota</taxon>
        <taxon>Metazoa</taxon>
        <taxon>Ecdysozoa</taxon>
        <taxon>Arthropoda</taxon>
        <taxon>Hexapoda</taxon>
        <taxon>Insecta</taxon>
        <taxon>Pterygota</taxon>
        <taxon>Neoptera</taxon>
        <taxon>Endopterygota</taxon>
        <taxon>Hymenoptera</taxon>
        <taxon>Apocrita</taxon>
        <taxon>Ichneumonoidea</taxon>
        <taxon>Braconidae</taxon>
        <taxon>Microgastrinae</taxon>
        <taxon>Cotesia</taxon>
    </lineage>
</organism>
<dbReference type="GO" id="GO:0016020">
    <property type="term" value="C:membrane"/>
    <property type="evidence" value="ECO:0007669"/>
    <property type="project" value="TreeGrafter"/>
</dbReference>
<dbReference type="EMBL" id="JAHXZJ010000374">
    <property type="protein sequence ID" value="KAH0561198.1"/>
    <property type="molecule type" value="Genomic_DNA"/>
</dbReference>
<dbReference type="Pfam" id="PF17900">
    <property type="entry name" value="Peptidase_M1_N"/>
    <property type="match status" value="1"/>
</dbReference>
<keyword evidence="1" id="KW-0812">Transmembrane</keyword>
<proteinExistence type="predicted"/>
<keyword evidence="1" id="KW-0472">Membrane</keyword>
<dbReference type="PANTHER" id="PTHR11533:SF294">
    <property type="entry name" value="THYROTROPIN-RELEASING HORMONE-DEGRADING ECTOENZYME"/>
    <property type="match status" value="1"/>
</dbReference>
<dbReference type="GO" id="GO:0008270">
    <property type="term" value="F:zinc ion binding"/>
    <property type="evidence" value="ECO:0007669"/>
    <property type="project" value="TreeGrafter"/>
</dbReference>
<protein>
    <recommendedName>
        <fullName evidence="2">Aminopeptidase N-like N-terminal domain-containing protein</fullName>
    </recommendedName>
</protein>
<dbReference type="GO" id="GO:0006508">
    <property type="term" value="P:proteolysis"/>
    <property type="evidence" value="ECO:0007669"/>
    <property type="project" value="TreeGrafter"/>
</dbReference>
<keyword evidence="4" id="KW-1185">Reference proteome</keyword>
<dbReference type="PANTHER" id="PTHR11533">
    <property type="entry name" value="PROTEASE M1 ZINC METALLOPROTEASE"/>
    <property type="match status" value="1"/>
</dbReference>
<name>A0AAV7IWY3_COTGL</name>
<dbReference type="GO" id="GO:0005737">
    <property type="term" value="C:cytoplasm"/>
    <property type="evidence" value="ECO:0007669"/>
    <property type="project" value="TreeGrafter"/>
</dbReference>